<feature type="region of interest" description="Disordered" evidence="1">
    <location>
        <begin position="1"/>
        <end position="127"/>
    </location>
</feature>
<feature type="non-terminal residue" evidence="2">
    <location>
        <position position="127"/>
    </location>
</feature>
<feature type="compositionally biased region" description="Basic and acidic residues" evidence="1">
    <location>
        <begin position="111"/>
        <end position="120"/>
    </location>
</feature>
<dbReference type="EMBL" id="JAVRRA010019814">
    <property type="protein sequence ID" value="KAK5176255.1"/>
    <property type="molecule type" value="Genomic_DNA"/>
</dbReference>
<organism evidence="2 3">
    <name type="scientific">Cryomyces antarcticus</name>
    <dbReference type="NCBI Taxonomy" id="329879"/>
    <lineage>
        <taxon>Eukaryota</taxon>
        <taxon>Fungi</taxon>
        <taxon>Dikarya</taxon>
        <taxon>Ascomycota</taxon>
        <taxon>Pezizomycotina</taxon>
        <taxon>Dothideomycetes</taxon>
        <taxon>Dothideomycetes incertae sedis</taxon>
        <taxon>Cryomyces</taxon>
    </lineage>
</organism>
<reference evidence="2 3" key="1">
    <citation type="submission" date="2023-08" db="EMBL/GenBank/DDBJ databases">
        <title>Black Yeasts Isolated from many extreme environments.</title>
        <authorList>
            <person name="Coleine C."/>
            <person name="Stajich J.E."/>
            <person name="Selbmann L."/>
        </authorList>
    </citation>
    <scope>NUCLEOTIDE SEQUENCE [LARGE SCALE GENOMIC DNA]</scope>
    <source>
        <strain evidence="2 3">CCFEE 536</strain>
    </source>
</reference>
<evidence type="ECO:0000313" key="3">
    <source>
        <dbReference type="Proteomes" id="UP001357485"/>
    </source>
</evidence>
<proteinExistence type="predicted"/>
<accession>A0ABR0LIE6</accession>
<evidence type="ECO:0000313" key="2">
    <source>
        <dbReference type="EMBL" id="KAK5176255.1"/>
    </source>
</evidence>
<dbReference type="Proteomes" id="UP001357485">
    <property type="component" value="Unassembled WGS sequence"/>
</dbReference>
<evidence type="ECO:0000256" key="1">
    <source>
        <dbReference type="SAM" id="MobiDB-lite"/>
    </source>
</evidence>
<feature type="compositionally biased region" description="Basic and acidic residues" evidence="1">
    <location>
        <begin position="82"/>
        <end position="91"/>
    </location>
</feature>
<name>A0ABR0LIE6_9PEZI</name>
<feature type="compositionally biased region" description="Polar residues" evidence="1">
    <location>
        <begin position="37"/>
        <end position="65"/>
    </location>
</feature>
<comment type="caution">
    <text evidence="2">The sequence shown here is derived from an EMBL/GenBank/DDBJ whole genome shotgun (WGS) entry which is preliminary data.</text>
</comment>
<protein>
    <submittedName>
        <fullName evidence="2">Uncharacterized protein</fullName>
    </submittedName>
</protein>
<keyword evidence="3" id="KW-1185">Reference proteome</keyword>
<sequence length="127" mass="13548">MQLPSHLTAPTASSAAKHESSQPQSDGSGLARKPSVMSRNTSGSAALRSSTRSSKPPSQPLSKRSSLVKRSDSRANQQPQRPESRAGDAPKRPAAGFLERMMRPTTSTASKTHDKTDIKSPPRRTAS</sequence>
<gene>
    <name evidence="2" type="ORF">LTR16_011196</name>
</gene>